<name>A0A1H5XX74_9GAMM</name>
<proteinExistence type="predicted"/>
<organism evidence="1 2">
    <name type="scientific">Marinobacterium lutimaris</name>
    <dbReference type="NCBI Taxonomy" id="568106"/>
    <lineage>
        <taxon>Bacteria</taxon>
        <taxon>Pseudomonadati</taxon>
        <taxon>Pseudomonadota</taxon>
        <taxon>Gammaproteobacteria</taxon>
        <taxon>Oceanospirillales</taxon>
        <taxon>Oceanospirillaceae</taxon>
        <taxon>Marinobacterium</taxon>
    </lineage>
</organism>
<reference evidence="1 2" key="1">
    <citation type="submission" date="2016-10" db="EMBL/GenBank/DDBJ databases">
        <authorList>
            <person name="de Groot N.N."/>
        </authorList>
    </citation>
    <scope>NUCLEOTIDE SEQUENCE [LARGE SCALE GENOMIC DNA]</scope>
    <source>
        <strain evidence="1 2">DSM 22012</strain>
    </source>
</reference>
<gene>
    <name evidence="1" type="ORF">SAMN05444390_1011529</name>
</gene>
<dbReference type="EMBL" id="FNVQ01000001">
    <property type="protein sequence ID" value="SEG16057.1"/>
    <property type="molecule type" value="Genomic_DNA"/>
</dbReference>
<evidence type="ECO:0000313" key="2">
    <source>
        <dbReference type="Proteomes" id="UP000236745"/>
    </source>
</evidence>
<dbReference type="AlphaFoldDB" id="A0A1H5XX74"/>
<protein>
    <submittedName>
        <fullName evidence="1">Uncharacterized protein</fullName>
    </submittedName>
</protein>
<dbReference type="RefSeq" id="WP_104002424.1">
    <property type="nucleotide sequence ID" value="NZ_FNVQ01000001.1"/>
</dbReference>
<evidence type="ECO:0000313" key="1">
    <source>
        <dbReference type="EMBL" id="SEG16057.1"/>
    </source>
</evidence>
<sequence>MNCSSCIEGICTNGCASNFRMPNLVAPAADKAIAAAKHDPKTLSEARALDMARIRAHMEHMHPGRIPYAIKTITQIASGQRRYNDQSQVKSEDRSAA</sequence>
<dbReference type="Proteomes" id="UP000236745">
    <property type="component" value="Unassembled WGS sequence"/>
</dbReference>
<accession>A0A1H5XX74</accession>
<keyword evidence="2" id="KW-1185">Reference proteome</keyword>